<dbReference type="Gene3D" id="1.10.260.40">
    <property type="entry name" value="lambda repressor-like DNA-binding domains"/>
    <property type="match status" value="1"/>
</dbReference>
<dbReference type="PROSITE" id="PS50943">
    <property type="entry name" value="HTH_CROC1"/>
    <property type="match status" value="1"/>
</dbReference>
<dbReference type="InterPro" id="IPR014710">
    <property type="entry name" value="RmlC-like_jellyroll"/>
</dbReference>
<dbReference type="Gene3D" id="2.60.120.10">
    <property type="entry name" value="Jelly Rolls"/>
    <property type="match status" value="1"/>
</dbReference>
<keyword evidence="1" id="KW-0238">DNA-binding</keyword>
<gene>
    <name evidence="3" type="ORF">FNH09_03165</name>
</gene>
<dbReference type="CDD" id="cd02209">
    <property type="entry name" value="cupin_XRE_C"/>
    <property type="match status" value="1"/>
</dbReference>
<protein>
    <submittedName>
        <fullName evidence="3">Helix-turn-helix domain-containing protein</fullName>
    </submittedName>
</protein>
<reference evidence="3 4" key="1">
    <citation type="submission" date="2019-07" db="EMBL/GenBank/DDBJ databases">
        <title>New species of Amycolatopsis and Streptomyces.</title>
        <authorList>
            <person name="Duangmal K."/>
            <person name="Teo W.F.A."/>
            <person name="Lipun K."/>
        </authorList>
    </citation>
    <scope>NUCLEOTIDE SEQUENCE [LARGE SCALE GENOMIC DNA]</scope>
    <source>
        <strain evidence="3 4">NBRC 109810</strain>
    </source>
</reference>
<dbReference type="EMBL" id="VJZD01000007">
    <property type="protein sequence ID" value="MPY30340.1"/>
    <property type="molecule type" value="Genomic_DNA"/>
</dbReference>
<dbReference type="GO" id="GO:0003700">
    <property type="term" value="F:DNA-binding transcription factor activity"/>
    <property type="evidence" value="ECO:0007669"/>
    <property type="project" value="TreeGrafter"/>
</dbReference>
<dbReference type="OrthoDB" id="5584941at2"/>
<dbReference type="Proteomes" id="UP000325849">
    <property type="component" value="Unassembled WGS sequence"/>
</dbReference>
<feature type="domain" description="HTH cro/C1-type" evidence="2">
    <location>
        <begin position="11"/>
        <end position="65"/>
    </location>
</feature>
<sequence length="172" mass="18162">MELAQQVGSRLRELRLERNLSLSALARLSGVGKGTLSELEAGRRNATLETLYALTTALDSPLTAVLGPDPARATLSGRAVDAVLVERYEDPAAVTEIYRIRIRTGAVQESDAHPPGTQEHLIVLSGTARVGAASAPVEAGPGEHAHWPADIPHVYAAVSGDVEAILTVRYPA</sequence>
<dbReference type="GO" id="GO:0005829">
    <property type="term" value="C:cytosol"/>
    <property type="evidence" value="ECO:0007669"/>
    <property type="project" value="TreeGrafter"/>
</dbReference>
<dbReference type="SUPFAM" id="SSF47413">
    <property type="entry name" value="lambda repressor-like DNA-binding domains"/>
    <property type="match status" value="1"/>
</dbReference>
<dbReference type="AlphaFoldDB" id="A0A5N8V4W5"/>
<dbReference type="PANTHER" id="PTHR46797">
    <property type="entry name" value="HTH-TYPE TRANSCRIPTIONAL REGULATOR"/>
    <property type="match status" value="1"/>
</dbReference>
<name>A0A5N8V4W5_9ACTN</name>
<keyword evidence="4" id="KW-1185">Reference proteome</keyword>
<dbReference type="InterPro" id="IPR050807">
    <property type="entry name" value="TransReg_Diox_bact_type"/>
</dbReference>
<evidence type="ECO:0000313" key="3">
    <source>
        <dbReference type="EMBL" id="MPY30340.1"/>
    </source>
</evidence>
<evidence type="ECO:0000313" key="4">
    <source>
        <dbReference type="Proteomes" id="UP000325849"/>
    </source>
</evidence>
<dbReference type="InterPro" id="IPR010982">
    <property type="entry name" value="Lambda_DNA-bd_dom_sf"/>
</dbReference>
<organism evidence="3 4">
    <name type="scientific">Streptomyces adustus</name>
    <dbReference type="NCBI Taxonomy" id="1609272"/>
    <lineage>
        <taxon>Bacteria</taxon>
        <taxon>Bacillati</taxon>
        <taxon>Actinomycetota</taxon>
        <taxon>Actinomycetes</taxon>
        <taxon>Kitasatosporales</taxon>
        <taxon>Streptomycetaceae</taxon>
        <taxon>Streptomyces</taxon>
    </lineage>
</organism>
<evidence type="ECO:0000256" key="1">
    <source>
        <dbReference type="ARBA" id="ARBA00023125"/>
    </source>
</evidence>
<dbReference type="SMART" id="SM00530">
    <property type="entry name" value="HTH_XRE"/>
    <property type="match status" value="1"/>
</dbReference>
<dbReference type="InterPro" id="IPR001387">
    <property type="entry name" value="Cro/C1-type_HTH"/>
</dbReference>
<dbReference type="InterPro" id="IPR011051">
    <property type="entry name" value="RmlC_Cupin_sf"/>
</dbReference>
<dbReference type="CDD" id="cd00093">
    <property type="entry name" value="HTH_XRE"/>
    <property type="match status" value="1"/>
</dbReference>
<dbReference type="PANTHER" id="PTHR46797:SF1">
    <property type="entry name" value="METHYLPHOSPHONATE SYNTHASE"/>
    <property type="match status" value="1"/>
</dbReference>
<dbReference type="RefSeq" id="WP_152884890.1">
    <property type="nucleotide sequence ID" value="NZ_VJZD01000007.1"/>
</dbReference>
<proteinExistence type="predicted"/>
<dbReference type="GO" id="GO:0003677">
    <property type="term" value="F:DNA binding"/>
    <property type="evidence" value="ECO:0007669"/>
    <property type="project" value="UniProtKB-KW"/>
</dbReference>
<evidence type="ECO:0000259" key="2">
    <source>
        <dbReference type="PROSITE" id="PS50943"/>
    </source>
</evidence>
<comment type="caution">
    <text evidence="3">The sequence shown here is derived from an EMBL/GenBank/DDBJ whole genome shotgun (WGS) entry which is preliminary data.</text>
</comment>
<accession>A0A5N8V4W5</accession>
<dbReference type="SUPFAM" id="SSF51182">
    <property type="entry name" value="RmlC-like cupins"/>
    <property type="match status" value="1"/>
</dbReference>
<dbReference type="Pfam" id="PF01381">
    <property type="entry name" value="HTH_3"/>
    <property type="match status" value="1"/>
</dbReference>